<proteinExistence type="predicted"/>
<dbReference type="RefSeq" id="WP_035162736.1">
    <property type="nucleotide sequence ID" value="NZ_AZTB01000014.1"/>
</dbReference>
<organism evidence="1 2">
    <name type="scientific">Caloranaerobacter azorensis H53214</name>
    <dbReference type="NCBI Taxonomy" id="1156417"/>
    <lineage>
        <taxon>Bacteria</taxon>
        <taxon>Bacillati</taxon>
        <taxon>Bacillota</taxon>
        <taxon>Tissierellia</taxon>
        <taxon>Tissierellales</taxon>
        <taxon>Thermohalobacteraceae</taxon>
        <taxon>Caloranaerobacter</taxon>
    </lineage>
</organism>
<dbReference type="STRING" id="1156417.Y919_04155"/>
<comment type="caution">
    <text evidence="1">The sequence shown here is derived from an EMBL/GenBank/DDBJ whole genome shotgun (WGS) entry which is preliminary data.</text>
</comment>
<reference evidence="1 2" key="1">
    <citation type="submission" date="2013-12" db="EMBL/GenBank/DDBJ databases">
        <title>Draft genome sequence of Caloranaerobacter sp. H53214.</title>
        <authorList>
            <person name="Jiang L.J."/>
            <person name="Shao Z.Z."/>
            <person name="Long M.N."/>
        </authorList>
    </citation>
    <scope>NUCLEOTIDE SEQUENCE [LARGE SCALE GENOMIC DNA]</scope>
    <source>
        <strain evidence="1 2">H53214</strain>
    </source>
</reference>
<evidence type="ECO:0008006" key="3">
    <source>
        <dbReference type="Google" id="ProtNLM"/>
    </source>
</evidence>
<protein>
    <recommendedName>
        <fullName evidence="3">YkuS family protein</fullName>
    </recommendedName>
</protein>
<sequence length="82" mass="9137">MKKKIAVEDGLKNMRDFLSSRGYDVENLSNTKNNLDSYDAVIVSGQDSNFMGMYDSVTKKPVIDATGKSPQDVYDQLKGLLK</sequence>
<evidence type="ECO:0000313" key="1">
    <source>
        <dbReference type="EMBL" id="KGG80790.1"/>
    </source>
</evidence>
<dbReference type="InterPro" id="IPR005370">
    <property type="entry name" value="UPF0180"/>
</dbReference>
<dbReference type="EMBL" id="AZTB01000014">
    <property type="protein sequence ID" value="KGG80790.1"/>
    <property type="molecule type" value="Genomic_DNA"/>
</dbReference>
<dbReference type="AlphaFoldDB" id="A0A096BHW7"/>
<dbReference type="Pfam" id="PF03698">
    <property type="entry name" value="UPF0180"/>
    <property type="match status" value="1"/>
</dbReference>
<evidence type="ECO:0000313" key="2">
    <source>
        <dbReference type="Proteomes" id="UP000029622"/>
    </source>
</evidence>
<dbReference type="Proteomes" id="UP000029622">
    <property type="component" value="Unassembled WGS sequence"/>
</dbReference>
<accession>A0A096BHW7</accession>
<gene>
    <name evidence="1" type="ORF">Y919_04155</name>
</gene>
<name>A0A096BHW7_9FIRM</name>